<dbReference type="PATRIC" id="fig|1329909.3.peg.3477"/>
<comment type="caution">
    <text evidence="1">The sequence shown here is derived from an EMBL/GenBank/DDBJ whole genome shotgun (WGS) entry which is preliminary data.</text>
</comment>
<reference evidence="1 2" key="1">
    <citation type="journal article" date="2013" name="Genome Announc.">
        <title>Draft Genome Sequence of Sphingobium quisquiliarum Strain P25T, a Novel Hexachlorocyclohexane (HCH)-Degrading Bacterium Isolated from an HCH Dumpsite.</title>
        <authorList>
            <person name="Kumar Singh A."/>
            <person name="Sangwan N."/>
            <person name="Sharma A."/>
            <person name="Gupta V."/>
            <person name="Khurana J.P."/>
            <person name="Lal R."/>
        </authorList>
    </citation>
    <scope>NUCLEOTIDE SEQUENCE [LARGE SCALE GENOMIC DNA]</scope>
    <source>
        <strain evidence="1 2">P25</strain>
    </source>
</reference>
<dbReference type="SUPFAM" id="SSF46689">
    <property type="entry name" value="Homeodomain-like"/>
    <property type="match status" value="1"/>
</dbReference>
<dbReference type="InterPro" id="IPR009057">
    <property type="entry name" value="Homeodomain-like_sf"/>
</dbReference>
<accession>T0GKT2</accession>
<name>T0GKT2_9SPHN</name>
<gene>
    <name evidence="1" type="ORF">L288_18080</name>
</gene>
<evidence type="ECO:0000313" key="1">
    <source>
        <dbReference type="EMBL" id="EQB00633.1"/>
    </source>
</evidence>
<dbReference type="AlphaFoldDB" id="T0GKT2"/>
<evidence type="ECO:0000313" key="2">
    <source>
        <dbReference type="Proteomes" id="UP000015525"/>
    </source>
</evidence>
<proteinExistence type="predicted"/>
<keyword evidence="2" id="KW-1185">Reference proteome</keyword>
<dbReference type="Proteomes" id="UP000015525">
    <property type="component" value="Unassembled WGS sequence"/>
</dbReference>
<sequence>MDLRTRLLPAIDEGLSWRAAAARFGVAPSTAIRWETPRRETGIGKLVDILQPMECVNYFSSCGYDQIDRKALIL</sequence>
<organism evidence="1 2">
    <name type="scientific">Sphingobium quisquiliarum P25</name>
    <dbReference type="NCBI Taxonomy" id="1329909"/>
    <lineage>
        <taxon>Bacteria</taxon>
        <taxon>Pseudomonadati</taxon>
        <taxon>Pseudomonadota</taxon>
        <taxon>Alphaproteobacteria</taxon>
        <taxon>Sphingomonadales</taxon>
        <taxon>Sphingomonadaceae</taxon>
        <taxon>Sphingobium</taxon>
    </lineage>
</organism>
<protein>
    <submittedName>
        <fullName evidence="1">Uncharacterized protein</fullName>
    </submittedName>
</protein>
<dbReference type="EMBL" id="ATHO01000157">
    <property type="protein sequence ID" value="EQB00633.1"/>
    <property type="molecule type" value="Genomic_DNA"/>
</dbReference>